<dbReference type="AlphaFoldDB" id="A0A0S4QSF1"/>
<dbReference type="EMBL" id="FAOZ01000017">
    <property type="protein sequence ID" value="CUU58228.1"/>
    <property type="molecule type" value="Genomic_DNA"/>
</dbReference>
<keyword evidence="2" id="KW-0012">Acyltransferase</keyword>
<dbReference type="InterPro" id="IPR013751">
    <property type="entry name" value="ACP_syn_III_N"/>
</dbReference>
<dbReference type="GO" id="GO:0004315">
    <property type="term" value="F:3-oxoacyl-[acyl-carrier-protein] synthase activity"/>
    <property type="evidence" value="ECO:0007669"/>
    <property type="project" value="InterPro"/>
</dbReference>
<dbReference type="Gene3D" id="3.40.47.10">
    <property type="match status" value="2"/>
</dbReference>
<evidence type="ECO:0000259" key="3">
    <source>
        <dbReference type="Pfam" id="PF08541"/>
    </source>
</evidence>
<accession>A0A0S4QSF1</accession>
<keyword evidence="6" id="KW-1185">Reference proteome</keyword>
<protein>
    <submittedName>
        <fullName evidence="5">3-oxoacyl-[acyl-carrier-protein] synthase-3</fullName>
    </submittedName>
</protein>
<dbReference type="Pfam" id="PF08541">
    <property type="entry name" value="ACP_syn_III_C"/>
    <property type="match status" value="1"/>
</dbReference>
<dbReference type="InterPro" id="IPR016039">
    <property type="entry name" value="Thiolase-like"/>
</dbReference>
<name>A0A0S4QSF1_9ACTN</name>
<dbReference type="RefSeq" id="WP_091280987.1">
    <property type="nucleotide sequence ID" value="NZ_FAOZ01000017.1"/>
</dbReference>
<dbReference type="PANTHER" id="PTHR34069:SF2">
    <property type="entry name" value="BETA-KETOACYL-[ACYL-CARRIER-PROTEIN] SYNTHASE III"/>
    <property type="match status" value="1"/>
</dbReference>
<sequence>MTDASDVHILGVGTALPGAPVDNPTLAARLGLDTYWGQWIDHFVGTDTRHMSVDLDSGEVVSTLADLGETAARLALAAAGLGPDAVDLIVMGTATPDKLMPTTVNVVADRLGIDGVPTFQLQSGCTGAFQALAVASRLLVAGGPRTALVLGGDVGTKVFDYGADFSRLPPRELINYMLFGDGAGAAVLSVDPTPAAVTIRQVSTRLTGLGRAPGQSLDWFGARPPGPDSPTVAEDYKAIEELVPVMSEEILAELLADVGWKPGDVDYVLPPQLSGRMTTQIMERLALPGAQEVSCVRRTGNTGNATPFFQLERILDRMTSGDRAVGVSVESSKWIRAGFAVEKA</sequence>
<evidence type="ECO:0000256" key="1">
    <source>
        <dbReference type="ARBA" id="ARBA00022679"/>
    </source>
</evidence>
<evidence type="ECO:0000256" key="2">
    <source>
        <dbReference type="ARBA" id="ARBA00023315"/>
    </source>
</evidence>
<evidence type="ECO:0000259" key="4">
    <source>
        <dbReference type="Pfam" id="PF08545"/>
    </source>
</evidence>
<keyword evidence="1" id="KW-0808">Transferase</keyword>
<dbReference type="SUPFAM" id="SSF53901">
    <property type="entry name" value="Thiolase-like"/>
    <property type="match status" value="2"/>
</dbReference>
<gene>
    <name evidence="5" type="ORF">Ga0074812_117137</name>
</gene>
<evidence type="ECO:0000313" key="6">
    <source>
        <dbReference type="Proteomes" id="UP000198802"/>
    </source>
</evidence>
<feature type="domain" description="Beta-ketoacyl-[acyl-carrier-protein] synthase III C-terminal" evidence="3">
    <location>
        <begin position="255"/>
        <end position="328"/>
    </location>
</feature>
<dbReference type="GO" id="GO:0044550">
    <property type="term" value="P:secondary metabolite biosynthetic process"/>
    <property type="evidence" value="ECO:0007669"/>
    <property type="project" value="TreeGrafter"/>
</dbReference>
<dbReference type="GO" id="GO:0006633">
    <property type="term" value="P:fatty acid biosynthetic process"/>
    <property type="evidence" value="ECO:0007669"/>
    <property type="project" value="InterPro"/>
</dbReference>
<reference evidence="6" key="1">
    <citation type="submission" date="2015-11" db="EMBL/GenBank/DDBJ databases">
        <authorList>
            <person name="Varghese N."/>
        </authorList>
    </citation>
    <scope>NUCLEOTIDE SEQUENCE [LARGE SCALE GENOMIC DNA]</scope>
    <source>
        <strain evidence="6">DSM 45899</strain>
    </source>
</reference>
<dbReference type="Proteomes" id="UP000198802">
    <property type="component" value="Unassembled WGS sequence"/>
</dbReference>
<feature type="domain" description="Beta-ketoacyl-[acyl-carrier-protein] synthase III N-terminal" evidence="4">
    <location>
        <begin position="119"/>
        <end position="192"/>
    </location>
</feature>
<organism evidence="5 6">
    <name type="scientific">Parafrankia irregularis</name>
    <dbReference type="NCBI Taxonomy" id="795642"/>
    <lineage>
        <taxon>Bacteria</taxon>
        <taxon>Bacillati</taxon>
        <taxon>Actinomycetota</taxon>
        <taxon>Actinomycetes</taxon>
        <taxon>Frankiales</taxon>
        <taxon>Frankiaceae</taxon>
        <taxon>Parafrankia</taxon>
    </lineage>
</organism>
<evidence type="ECO:0000313" key="5">
    <source>
        <dbReference type="EMBL" id="CUU58228.1"/>
    </source>
</evidence>
<proteinExistence type="predicted"/>
<dbReference type="PANTHER" id="PTHR34069">
    <property type="entry name" value="3-OXOACYL-[ACYL-CARRIER-PROTEIN] SYNTHASE 3"/>
    <property type="match status" value="1"/>
</dbReference>
<dbReference type="Pfam" id="PF08545">
    <property type="entry name" value="ACP_syn_III"/>
    <property type="match status" value="1"/>
</dbReference>
<dbReference type="InterPro" id="IPR013747">
    <property type="entry name" value="ACP_syn_III_C"/>
</dbReference>